<sequence length="131" mass="14895">MDKVRSHELTHLAELMKLKASVESEYLREFIDGLIRETYLRVKLLDALSLPEMALEAAEKRPLDEVIKALEVMCTHYEEHLAEVKKLREAAKTPLELEVVAALEKSIERSHITVRMLINALTETAKASQAT</sequence>
<gene>
    <name evidence="1" type="ordered locus">Pcal_0877</name>
</gene>
<keyword evidence="2" id="KW-1185">Reference proteome</keyword>
<dbReference type="AlphaFoldDB" id="A3MUI6"/>
<proteinExistence type="predicted"/>
<evidence type="ECO:0000313" key="1">
    <source>
        <dbReference type="EMBL" id="ABO08303.1"/>
    </source>
</evidence>
<dbReference type="GeneID" id="4908207"/>
<dbReference type="HOGENOM" id="CLU_1954740_0_0_2"/>
<dbReference type="EMBL" id="CP000561">
    <property type="protein sequence ID" value="ABO08303.1"/>
    <property type="molecule type" value="Genomic_DNA"/>
</dbReference>
<name>A3MUI6_PYRCJ</name>
<dbReference type="OrthoDB" id="27633at2157"/>
<protein>
    <submittedName>
        <fullName evidence="1">Uncharacterized protein</fullName>
    </submittedName>
</protein>
<dbReference type="STRING" id="410359.Pcal_0877"/>
<dbReference type="eggNOG" id="arCOG05514">
    <property type="taxonomic scope" value="Archaea"/>
</dbReference>
<dbReference type="KEGG" id="pcl:Pcal_0877"/>
<dbReference type="RefSeq" id="WP_011849561.1">
    <property type="nucleotide sequence ID" value="NC_009073.1"/>
</dbReference>
<dbReference type="Proteomes" id="UP000001431">
    <property type="component" value="Chromosome"/>
</dbReference>
<accession>A3MUI6</accession>
<evidence type="ECO:0000313" key="2">
    <source>
        <dbReference type="Proteomes" id="UP000001431"/>
    </source>
</evidence>
<reference evidence="1" key="1">
    <citation type="submission" date="2007-02" db="EMBL/GenBank/DDBJ databases">
        <title>Complete sequence of Pyrobaculum calidifontis JCM 11548.</title>
        <authorList>
            <consortium name="US DOE Joint Genome Institute"/>
            <person name="Copeland A."/>
            <person name="Lucas S."/>
            <person name="Lapidus A."/>
            <person name="Barry K."/>
            <person name="Glavina del Rio T."/>
            <person name="Dalin E."/>
            <person name="Tice H."/>
            <person name="Pitluck S."/>
            <person name="Chain P."/>
            <person name="Malfatti S."/>
            <person name="Shin M."/>
            <person name="Vergez L."/>
            <person name="Schmutz J."/>
            <person name="Larimer F."/>
            <person name="Land M."/>
            <person name="Hauser L."/>
            <person name="Kyrpides N."/>
            <person name="Mikhailova N."/>
            <person name="Cozen A.E."/>
            <person name="Fitz-Gibbon S.T."/>
            <person name="House C.H."/>
            <person name="Saltikov C."/>
            <person name="Lowe T.M."/>
            <person name="Richardson P."/>
        </authorList>
    </citation>
    <scope>NUCLEOTIDE SEQUENCE [LARGE SCALE GENOMIC DNA]</scope>
    <source>
        <strain evidence="1">JCM 11548</strain>
    </source>
</reference>
<organism evidence="1 2">
    <name type="scientific">Pyrobaculum calidifontis (strain DSM 21063 / JCM 11548 / VA1)</name>
    <dbReference type="NCBI Taxonomy" id="410359"/>
    <lineage>
        <taxon>Archaea</taxon>
        <taxon>Thermoproteota</taxon>
        <taxon>Thermoprotei</taxon>
        <taxon>Thermoproteales</taxon>
        <taxon>Thermoproteaceae</taxon>
        <taxon>Pyrobaculum</taxon>
    </lineage>
</organism>